<gene>
    <name evidence="7" type="primary">LOC100371331</name>
</gene>
<name>A0ABM0MQR7_SACKO</name>
<evidence type="ECO:0000313" key="6">
    <source>
        <dbReference type="Proteomes" id="UP000694865"/>
    </source>
</evidence>
<evidence type="ECO:0000313" key="7">
    <source>
        <dbReference type="RefSeq" id="XP_006822358.1"/>
    </source>
</evidence>
<dbReference type="Gene3D" id="3.30.160.20">
    <property type="match status" value="1"/>
</dbReference>
<dbReference type="Proteomes" id="UP000694865">
    <property type="component" value="Unplaced"/>
</dbReference>
<dbReference type="InterPro" id="IPR045853">
    <property type="entry name" value="Pep_chain_release_fac_I_sf"/>
</dbReference>
<accession>A0ABM0MQR7</accession>
<dbReference type="PANTHER" id="PTHR46203">
    <property type="entry name" value="PROBABLE PEPTIDE CHAIN RELEASE FACTOR C12ORF65"/>
    <property type="match status" value="1"/>
</dbReference>
<sequence length="208" mass="24129">MIVVPEMNCLCRTVLWFKPCVRSTAVTKQLISSNSTHLKSTANVSCICCHRYNTRLANPEFIFQASAKPTLFRRSQFPQYSYSFVRWKRDNISKLLVEINEDELDEQFVRGSGPGGQATNKTSNCVVLKHIPSGITVKCHQTRSQSKNRELSRRILREKLDVFYKGDESIIVIEKKKEEKRRQEKKRKSKVRLEKLKAFKASLNEDDD</sequence>
<feature type="domain" description="Prokaryotic-type class I peptide chain release factors" evidence="5">
    <location>
        <begin position="97"/>
        <end position="194"/>
    </location>
</feature>
<dbReference type="RefSeq" id="XP_006822358.1">
    <property type="nucleotide sequence ID" value="XM_006822295.1"/>
</dbReference>
<keyword evidence="4" id="KW-0496">Mitochondrion</keyword>
<evidence type="ECO:0000259" key="5">
    <source>
        <dbReference type="Pfam" id="PF00472"/>
    </source>
</evidence>
<dbReference type="Pfam" id="PF00472">
    <property type="entry name" value="RF-1"/>
    <property type="match status" value="1"/>
</dbReference>
<organism evidence="6 7">
    <name type="scientific">Saccoglossus kowalevskii</name>
    <name type="common">Acorn worm</name>
    <dbReference type="NCBI Taxonomy" id="10224"/>
    <lineage>
        <taxon>Eukaryota</taxon>
        <taxon>Metazoa</taxon>
        <taxon>Hemichordata</taxon>
        <taxon>Enteropneusta</taxon>
        <taxon>Harrimaniidae</taxon>
        <taxon>Saccoglossus</taxon>
    </lineage>
</organism>
<comment type="similarity">
    <text evidence="2">Belongs to the prokaryotic/mitochondrial release factor family.</text>
</comment>
<evidence type="ECO:0000256" key="3">
    <source>
        <dbReference type="ARBA" id="ARBA00022946"/>
    </source>
</evidence>
<comment type="subcellular location">
    <subcellularLocation>
        <location evidence="1">Mitochondrion</location>
    </subcellularLocation>
</comment>
<keyword evidence="3" id="KW-0809">Transit peptide</keyword>
<dbReference type="PANTHER" id="PTHR46203:SF1">
    <property type="entry name" value="MITOCHONDRIAL TRANSLATION RELEASE FACTOR IN RESCUE"/>
    <property type="match status" value="1"/>
</dbReference>
<dbReference type="InterPro" id="IPR052405">
    <property type="entry name" value="Mito_Transl_Release_Factor"/>
</dbReference>
<proteinExistence type="inferred from homology"/>
<dbReference type="InterPro" id="IPR000352">
    <property type="entry name" value="Pep_chain_release_fac_I"/>
</dbReference>
<dbReference type="SUPFAM" id="SSF75620">
    <property type="entry name" value="Release factor"/>
    <property type="match status" value="1"/>
</dbReference>
<evidence type="ECO:0000256" key="1">
    <source>
        <dbReference type="ARBA" id="ARBA00004173"/>
    </source>
</evidence>
<keyword evidence="6" id="KW-1185">Reference proteome</keyword>
<dbReference type="GeneID" id="100371331"/>
<protein>
    <submittedName>
        <fullName evidence="7">Probable peptide chain release factor C12orf65 homolog, mitochondrial-like</fullName>
    </submittedName>
</protein>
<evidence type="ECO:0000256" key="2">
    <source>
        <dbReference type="ARBA" id="ARBA00010835"/>
    </source>
</evidence>
<reference evidence="7" key="1">
    <citation type="submission" date="2025-08" db="UniProtKB">
        <authorList>
            <consortium name="RefSeq"/>
        </authorList>
    </citation>
    <scope>IDENTIFICATION</scope>
    <source>
        <tissue evidence="7">Testes</tissue>
    </source>
</reference>
<evidence type="ECO:0000256" key="4">
    <source>
        <dbReference type="ARBA" id="ARBA00023128"/>
    </source>
</evidence>